<dbReference type="AlphaFoldDB" id="A0A0F6RIU9"/>
<name>A0A0F6RIU9_CITAM</name>
<proteinExistence type="predicted"/>
<gene>
    <name evidence="1" type="ORF">F384_26355</name>
</gene>
<dbReference type="KEGG" id="cama:F384_26355"/>
<dbReference type="EMBL" id="CP011133">
    <property type="protein sequence ID" value="AKE62335.1"/>
    <property type="molecule type" value="Genomic_DNA"/>
</dbReference>
<dbReference type="OrthoDB" id="6626529at2"/>
<dbReference type="PATRIC" id="fig|1261127.3.peg.5468"/>
<keyword evidence="1" id="KW-0614">Plasmid</keyword>
<evidence type="ECO:0000313" key="2">
    <source>
        <dbReference type="Proteomes" id="UP000034085"/>
    </source>
</evidence>
<organism evidence="1 2">
    <name type="scientific">Citrobacter amalonaticus Y19</name>
    <dbReference type="NCBI Taxonomy" id="1261127"/>
    <lineage>
        <taxon>Bacteria</taxon>
        <taxon>Pseudomonadati</taxon>
        <taxon>Pseudomonadota</taxon>
        <taxon>Gammaproteobacteria</taxon>
        <taxon>Enterobacterales</taxon>
        <taxon>Enterobacteriaceae</taxon>
        <taxon>Citrobacter</taxon>
    </lineage>
</organism>
<geneLocation type="plasmid" evidence="1">
    <name>unnamed</name>
</geneLocation>
<protein>
    <submittedName>
        <fullName evidence="1">Uncharacterized protein</fullName>
    </submittedName>
</protein>
<reference evidence="1 2" key="1">
    <citation type="submission" date="2015-03" db="EMBL/GenBank/DDBJ databases">
        <title>Complete genome sequence of Citrobacter amalonaticus Y19.</title>
        <authorList>
            <person name="Park S."/>
        </authorList>
    </citation>
    <scope>NUCLEOTIDE SEQUENCE [LARGE SCALE GENOMIC DNA]</scope>
    <source>
        <strain evidence="1 2">Y19</strain>
        <plasmid evidence="2">Plasmid</plasmid>
    </source>
</reference>
<dbReference type="Proteomes" id="UP000034085">
    <property type="component" value="Plasmid"/>
</dbReference>
<evidence type="ECO:0000313" key="1">
    <source>
        <dbReference type="EMBL" id="AKE62335.1"/>
    </source>
</evidence>
<sequence length="64" mass="6940">MSQVLTGSPQAYAKASVANTLLKAIAALEKTQNNKQIVKELHSSLALLTGYKPISDIIWFPTPE</sequence>
<dbReference type="HOGENOM" id="CLU_2861936_0_0_6"/>
<accession>A0A0F6RIU9</accession>